<name>A0A067P231_9AGAM</name>
<feature type="region of interest" description="Disordered" evidence="1">
    <location>
        <begin position="1"/>
        <end position="31"/>
    </location>
</feature>
<keyword evidence="3" id="KW-1185">Reference proteome</keyword>
<evidence type="ECO:0000313" key="2">
    <source>
        <dbReference type="EMBL" id="KDQ48963.1"/>
    </source>
</evidence>
<reference evidence="3" key="1">
    <citation type="journal article" date="2014" name="Proc. Natl. Acad. Sci. U.S.A.">
        <title>Extensive sampling of basidiomycete genomes demonstrates inadequacy of the white-rot/brown-rot paradigm for wood decay fungi.</title>
        <authorList>
            <person name="Riley R."/>
            <person name="Salamov A.A."/>
            <person name="Brown D.W."/>
            <person name="Nagy L.G."/>
            <person name="Floudas D."/>
            <person name="Held B.W."/>
            <person name="Levasseur A."/>
            <person name="Lombard V."/>
            <person name="Morin E."/>
            <person name="Otillar R."/>
            <person name="Lindquist E.A."/>
            <person name="Sun H."/>
            <person name="LaButti K.M."/>
            <person name="Schmutz J."/>
            <person name="Jabbour D."/>
            <person name="Luo H."/>
            <person name="Baker S.E."/>
            <person name="Pisabarro A.G."/>
            <person name="Walton J.D."/>
            <person name="Blanchette R.A."/>
            <person name="Henrissat B."/>
            <person name="Martin F."/>
            <person name="Cullen D."/>
            <person name="Hibbett D.S."/>
            <person name="Grigoriev I.V."/>
        </authorList>
    </citation>
    <scope>NUCLEOTIDE SEQUENCE [LARGE SCALE GENOMIC DNA]</scope>
    <source>
        <strain evidence="3">MUCL 33604</strain>
    </source>
</reference>
<accession>A0A067P231</accession>
<dbReference type="HOGENOM" id="CLU_1321060_0_0_1"/>
<proteinExistence type="predicted"/>
<organism evidence="2 3">
    <name type="scientific">Jaapia argillacea MUCL 33604</name>
    <dbReference type="NCBI Taxonomy" id="933084"/>
    <lineage>
        <taxon>Eukaryota</taxon>
        <taxon>Fungi</taxon>
        <taxon>Dikarya</taxon>
        <taxon>Basidiomycota</taxon>
        <taxon>Agaricomycotina</taxon>
        <taxon>Agaricomycetes</taxon>
        <taxon>Agaricomycetidae</taxon>
        <taxon>Jaapiales</taxon>
        <taxon>Jaapiaceae</taxon>
        <taxon>Jaapia</taxon>
    </lineage>
</organism>
<protein>
    <submittedName>
        <fullName evidence="2">Uncharacterized protein</fullName>
    </submittedName>
</protein>
<dbReference type="Proteomes" id="UP000027265">
    <property type="component" value="Unassembled WGS sequence"/>
</dbReference>
<dbReference type="InParanoid" id="A0A067P231"/>
<evidence type="ECO:0000256" key="1">
    <source>
        <dbReference type="SAM" id="MobiDB-lite"/>
    </source>
</evidence>
<dbReference type="AlphaFoldDB" id="A0A067P231"/>
<gene>
    <name evidence="2" type="ORF">JAAARDRAFT_201272</name>
</gene>
<feature type="region of interest" description="Disordered" evidence="1">
    <location>
        <begin position="119"/>
        <end position="143"/>
    </location>
</feature>
<dbReference type="EMBL" id="KL197898">
    <property type="protein sequence ID" value="KDQ48963.1"/>
    <property type="molecule type" value="Genomic_DNA"/>
</dbReference>
<evidence type="ECO:0000313" key="3">
    <source>
        <dbReference type="Proteomes" id="UP000027265"/>
    </source>
</evidence>
<sequence>MSDARATSVGAQSDAAMSDGAPLEATTDFTTADQSDTEGMYNHVLMAKEKAKITAYQACLLIHEKDTDKACVYLNGTRSIACLNCRKLHRGCTNNNTITKFLLTAEELEELTVQVRRSTCKTQKSRKMTQEASTPPPPKMQPMALATSPIARTGVLMEIPRAAFPIAEVPLLPGATPSHIVEVPTVVEGTPTLQAEFPPVTGGTPEGT</sequence>